<feature type="compositionally biased region" description="Acidic residues" evidence="1">
    <location>
        <begin position="381"/>
        <end position="504"/>
    </location>
</feature>
<feature type="region of interest" description="Disordered" evidence="1">
    <location>
        <begin position="341"/>
        <end position="512"/>
    </location>
</feature>
<dbReference type="EMBL" id="JBHUDM010000002">
    <property type="protein sequence ID" value="MFD1641504.1"/>
    <property type="molecule type" value="Genomic_DNA"/>
</dbReference>
<dbReference type="AlphaFoldDB" id="A0ABD6D886"/>
<dbReference type="RefSeq" id="WP_256396892.1">
    <property type="nucleotide sequence ID" value="NZ_JANHDJ010000005.1"/>
</dbReference>
<feature type="domain" description="DUF1616" evidence="3">
    <location>
        <begin position="26"/>
        <end position="336"/>
    </location>
</feature>
<keyword evidence="2" id="KW-0472">Membrane</keyword>
<feature type="transmembrane region" description="Helical" evidence="2">
    <location>
        <begin position="47"/>
        <end position="67"/>
    </location>
</feature>
<keyword evidence="2" id="KW-0812">Transmembrane</keyword>
<dbReference type="Pfam" id="PF07760">
    <property type="entry name" value="DUF1616"/>
    <property type="match status" value="1"/>
</dbReference>
<dbReference type="Proteomes" id="UP001597052">
    <property type="component" value="Unassembled WGS sequence"/>
</dbReference>
<proteinExistence type="predicted"/>
<reference evidence="4 5" key="1">
    <citation type="journal article" date="2019" name="Int. J. Syst. Evol. Microbiol.">
        <title>The Global Catalogue of Microorganisms (GCM) 10K type strain sequencing project: providing services to taxonomists for standard genome sequencing and annotation.</title>
        <authorList>
            <consortium name="The Broad Institute Genomics Platform"/>
            <consortium name="The Broad Institute Genome Sequencing Center for Infectious Disease"/>
            <person name="Wu L."/>
            <person name="Ma J."/>
        </authorList>
    </citation>
    <scope>NUCLEOTIDE SEQUENCE [LARGE SCALE GENOMIC DNA]</scope>
    <source>
        <strain evidence="4 5">CGMCC 1.10593</strain>
    </source>
</reference>
<keyword evidence="2" id="KW-1133">Transmembrane helix</keyword>
<sequence length="512" mass="53763">MDASVDDTRPWHRFGRLGSDLAVVAGLAVTIGAIQTSLLPVPDPIRTLSGFPLLFLLPGYALVAALFPRSRPIIARSPDSQSTFFGREPDDRSDESRTLVRLTLSVVASIAVSSLVGIALGTTIGFTTSQFAVGLTSITALAALVALARRAPLDPEIRYAPAVGSRLVGASRSLGRGGPIGGLVRLVVIASLLISLGSVAYAVSVPQQGETPTELYLLTENETGELTASGYPSTLGTDEPQTLRFGVRNYEGVEQRFTVVVTIDRVVTTDNSSVVIEQSEVDRFSKTLAPNQWWRQSYEADPQLSGSNLRLTHYLYRGDAPSDPTAEDAYRVTYLQLSDDGTVQTTTEGTSLDTVSVGSADEPGESDGDPSESSSDTTESSTEEDPSDSDDEQATDESTESDDGSTESDDGSTESDDGSTESDDGSTESDGESTESDGESTESDGESTESDGESTESDDESTESDDGSTGSDDESTELDDGSTAADDDASTGSDDETTASDDESSQPINESA</sequence>
<dbReference type="InterPro" id="IPR011674">
    <property type="entry name" value="DUF1616"/>
</dbReference>
<feature type="compositionally biased region" description="Polar residues" evidence="1">
    <location>
        <begin position="341"/>
        <end position="357"/>
    </location>
</feature>
<evidence type="ECO:0000256" key="2">
    <source>
        <dbReference type="SAM" id="Phobius"/>
    </source>
</evidence>
<feature type="transmembrane region" description="Helical" evidence="2">
    <location>
        <begin position="102"/>
        <end position="124"/>
    </location>
</feature>
<organism evidence="4 5">
    <name type="scientific">Halohasta litorea</name>
    <dbReference type="NCBI Taxonomy" id="869891"/>
    <lineage>
        <taxon>Archaea</taxon>
        <taxon>Methanobacteriati</taxon>
        <taxon>Methanobacteriota</taxon>
        <taxon>Stenosarchaea group</taxon>
        <taxon>Halobacteria</taxon>
        <taxon>Halobacteriales</taxon>
        <taxon>Haloferacaceae</taxon>
        <taxon>Halohasta</taxon>
    </lineage>
</organism>
<evidence type="ECO:0000313" key="4">
    <source>
        <dbReference type="EMBL" id="MFD1641504.1"/>
    </source>
</evidence>
<accession>A0ABD6D886</accession>
<feature type="transmembrane region" description="Helical" evidence="2">
    <location>
        <begin position="21"/>
        <end position="41"/>
    </location>
</feature>
<comment type="caution">
    <text evidence="4">The sequence shown here is derived from an EMBL/GenBank/DDBJ whole genome shotgun (WGS) entry which is preliminary data.</text>
</comment>
<name>A0ABD6D886_9EURY</name>
<protein>
    <submittedName>
        <fullName evidence="4">DUF1616 domain-containing protein</fullName>
    </submittedName>
</protein>
<feature type="transmembrane region" description="Helical" evidence="2">
    <location>
        <begin position="130"/>
        <end position="148"/>
    </location>
</feature>
<feature type="transmembrane region" description="Helical" evidence="2">
    <location>
        <begin position="182"/>
        <end position="203"/>
    </location>
</feature>
<keyword evidence="5" id="KW-1185">Reference proteome</keyword>
<gene>
    <name evidence="4" type="ORF">ACFSBW_06410</name>
</gene>
<evidence type="ECO:0000259" key="3">
    <source>
        <dbReference type="Pfam" id="PF07760"/>
    </source>
</evidence>
<evidence type="ECO:0000256" key="1">
    <source>
        <dbReference type="SAM" id="MobiDB-lite"/>
    </source>
</evidence>
<feature type="compositionally biased region" description="Low complexity" evidence="1">
    <location>
        <begin position="371"/>
        <end position="380"/>
    </location>
</feature>
<evidence type="ECO:0000313" key="5">
    <source>
        <dbReference type="Proteomes" id="UP001597052"/>
    </source>
</evidence>